<sequence length="88" mass="9707">MCASIEALAMAGVDCLEWDLDFEEWAHQDLEPPPPHLLLSVYNDDLDGGDHNNGSDASVLTVGCQHQIRVIVERILKLILGVNKRTSP</sequence>
<accession>A0ACC0XKS3</accession>
<gene>
    <name evidence="1" type="ORF">Pint_12243</name>
</gene>
<keyword evidence="2" id="KW-1185">Reference proteome</keyword>
<dbReference type="Proteomes" id="UP001163603">
    <property type="component" value="Chromosome 12"/>
</dbReference>
<organism evidence="1 2">
    <name type="scientific">Pistacia integerrima</name>
    <dbReference type="NCBI Taxonomy" id="434235"/>
    <lineage>
        <taxon>Eukaryota</taxon>
        <taxon>Viridiplantae</taxon>
        <taxon>Streptophyta</taxon>
        <taxon>Embryophyta</taxon>
        <taxon>Tracheophyta</taxon>
        <taxon>Spermatophyta</taxon>
        <taxon>Magnoliopsida</taxon>
        <taxon>eudicotyledons</taxon>
        <taxon>Gunneridae</taxon>
        <taxon>Pentapetalae</taxon>
        <taxon>rosids</taxon>
        <taxon>malvids</taxon>
        <taxon>Sapindales</taxon>
        <taxon>Anacardiaceae</taxon>
        <taxon>Pistacia</taxon>
    </lineage>
</organism>
<reference evidence="2" key="1">
    <citation type="journal article" date="2023" name="G3 (Bethesda)">
        <title>Genome assembly and association tests identify interacting loci associated with vigor, precocity, and sex in interspecific pistachio rootstocks.</title>
        <authorList>
            <person name="Palmer W."/>
            <person name="Jacygrad E."/>
            <person name="Sagayaradj S."/>
            <person name="Cavanaugh K."/>
            <person name="Han R."/>
            <person name="Bertier L."/>
            <person name="Beede B."/>
            <person name="Kafkas S."/>
            <person name="Golino D."/>
            <person name="Preece J."/>
            <person name="Michelmore R."/>
        </authorList>
    </citation>
    <scope>NUCLEOTIDE SEQUENCE [LARGE SCALE GENOMIC DNA]</scope>
</reference>
<evidence type="ECO:0000313" key="1">
    <source>
        <dbReference type="EMBL" id="KAJ0018352.1"/>
    </source>
</evidence>
<dbReference type="EMBL" id="CM047747">
    <property type="protein sequence ID" value="KAJ0018352.1"/>
    <property type="molecule type" value="Genomic_DNA"/>
</dbReference>
<evidence type="ECO:0000313" key="2">
    <source>
        <dbReference type="Proteomes" id="UP001163603"/>
    </source>
</evidence>
<name>A0ACC0XKS3_9ROSI</name>
<proteinExistence type="predicted"/>
<protein>
    <submittedName>
        <fullName evidence="1">Uncharacterized protein</fullName>
    </submittedName>
</protein>
<comment type="caution">
    <text evidence="1">The sequence shown here is derived from an EMBL/GenBank/DDBJ whole genome shotgun (WGS) entry which is preliminary data.</text>
</comment>